<dbReference type="Gene3D" id="3.40.50.720">
    <property type="entry name" value="NAD(P)-binding Rossmann-like Domain"/>
    <property type="match status" value="1"/>
</dbReference>
<dbReference type="RefSeq" id="WP_036708359.1">
    <property type="nucleotide sequence ID" value="NZ_JRKQ01000022.1"/>
</dbReference>
<reference evidence="3 4" key="2">
    <citation type="submission" date="2014-10" db="EMBL/GenBank/DDBJ databases">
        <title>Paracoccus sanguinis sp. nov., isolated from clinical specimens of New York State patients.</title>
        <authorList>
            <person name="Mingle L.A."/>
            <person name="Cole J.A."/>
            <person name="Lapierre P."/>
            <person name="Musser K.A."/>
        </authorList>
    </citation>
    <scope>NUCLEOTIDE SEQUENCE [LARGE SCALE GENOMIC DNA]</scope>
    <source>
        <strain evidence="3 4">5503</strain>
    </source>
</reference>
<dbReference type="AlphaFoldDB" id="A0A099GJ08"/>
<dbReference type="SUPFAM" id="SSF51735">
    <property type="entry name" value="NAD(P)-binding Rossmann-fold domains"/>
    <property type="match status" value="1"/>
</dbReference>
<dbReference type="InterPro" id="IPR020904">
    <property type="entry name" value="Sc_DH/Rdtase_CS"/>
</dbReference>
<dbReference type="PRINTS" id="PR00080">
    <property type="entry name" value="SDRFAMILY"/>
</dbReference>
<comment type="similarity">
    <text evidence="1">Belongs to the short-chain dehydrogenases/reductases (SDR) family.</text>
</comment>
<dbReference type="PRINTS" id="PR00081">
    <property type="entry name" value="GDHRDH"/>
</dbReference>
<comment type="caution">
    <text evidence="3">The sequence shown here is derived from an EMBL/GenBank/DDBJ whole genome shotgun (WGS) entry which is preliminary data.</text>
</comment>
<evidence type="ECO:0008006" key="5">
    <source>
        <dbReference type="Google" id="ProtNLM"/>
    </source>
</evidence>
<evidence type="ECO:0000256" key="1">
    <source>
        <dbReference type="ARBA" id="ARBA00006484"/>
    </source>
</evidence>
<evidence type="ECO:0000313" key="4">
    <source>
        <dbReference type="Proteomes" id="UP000029858"/>
    </source>
</evidence>
<evidence type="ECO:0000313" key="3">
    <source>
        <dbReference type="EMBL" id="KGJ22706.1"/>
    </source>
</evidence>
<reference evidence="3 4" key="1">
    <citation type="submission" date="2014-09" db="EMBL/GenBank/DDBJ databases">
        <authorList>
            <person name="McGinnis J.M."/>
            <person name="Wolfgang W.J."/>
        </authorList>
    </citation>
    <scope>NUCLEOTIDE SEQUENCE [LARGE SCALE GENOMIC DNA]</scope>
    <source>
        <strain evidence="3 4">5503</strain>
    </source>
</reference>
<dbReference type="PANTHER" id="PTHR42760:SF133">
    <property type="entry name" value="3-OXOACYL-[ACYL-CARRIER-PROTEIN] REDUCTASE"/>
    <property type="match status" value="1"/>
</dbReference>
<proteinExistence type="inferred from homology"/>
<name>A0A099GJ08_9RHOB</name>
<dbReference type="Pfam" id="PF13561">
    <property type="entry name" value="adh_short_C2"/>
    <property type="match status" value="1"/>
</dbReference>
<organism evidence="3 4">
    <name type="scientific">Paracoccus sanguinis</name>
    <dbReference type="NCBI Taxonomy" id="1545044"/>
    <lineage>
        <taxon>Bacteria</taxon>
        <taxon>Pseudomonadati</taxon>
        <taxon>Pseudomonadota</taxon>
        <taxon>Alphaproteobacteria</taxon>
        <taxon>Rhodobacterales</taxon>
        <taxon>Paracoccaceae</taxon>
        <taxon>Paracoccus</taxon>
    </lineage>
</organism>
<dbReference type="FunFam" id="3.40.50.720:FF:000084">
    <property type="entry name" value="Short-chain dehydrogenase reductase"/>
    <property type="match status" value="1"/>
</dbReference>
<dbReference type="PANTHER" id="PTHR42760">
    <property type="entry name" value="SHORT-CHAIN DEHYDROGENASES/REDUCTASES FAMILY MEMBER"/>
    <property type="match status" value="1"/>
</dbReference>
<accession>A0A099GJ08</accession>
<dbReference type="EMBL" id="JRKQ01000022">
    <property type="protein sequence ID" value="KGJ22706.1"/>
    <property type="molecule type" value="Genomic_DNA"/>
</dbReference>
<sequence length="255" mass="26122">MTAPLSGRIAAVTGAGGPMGRAVVARLVEDGVAGLALTDISGGRLAEAQAWLAEAAPALPVACLRADVTRNDEAAAFAEAALAELGRVDILVNLVGGLRSDRLYTPFLEMTEAQFRTTFELNLMGGFHLIRAFAPGMLARGWGRIVNVASIVLGGEAGQADYAAAKAAVASLTRSLAAEFAPAVTVNCVAPGLTRTSVTRNIPAAEAARLVAAAMNPRMAEPSETAAAIASFLREDAGFLTGEMLAVSGGIRPHL</sequence>
<dbReference type="PROSITE" id="PS00061">
    <property type="entry name" value="ADH_SHORT"/>
    <property type="match status" value="1"/>
</dbReference>
<dbReference type="Proteomes" id="UP000029858">
    <property type="component" value="Unassembled WGS sequence"/>
</dbReference>
<dbReference type="InterPro" id="IPR002347">
    <property type="entry name" value="SDR_fam"/>
</dbReference>
<keyword evidence="2" id="KW-0560">Oxidoreductase</keyword>
<dbReference type="InterPro" id="IPR036291">
    <property type="entry name" value="NAD(P)-bd_dom_sf"/>
</dbReference>
<evidence type="ECO:0000256" key="2">
    <source>
        <dbReference type="ARBA" id="ARBA00023002"/>
    </source>
</evidence>
<dbReference type="GO" id="GO:0016616">
    <property type="term" value="F:oxidoreductase activity, acting on the CH-OH group of donors, NAD or NADP as acceptor"/>
    <property type="evidence" value="ECO:0007669"/>
    <property type="project" value="TreeGrafter"/>
</dbReference>
<gene>
    <name evidence="3" type="ORF">IX56_06480</name>
</gene>
<protein>
    <recommendedName>
        <fullName evidence="5">3-oxoacyl-[acyl-carrier protein] reductase</fullName>
    </recommendedName>
</protein>